<evidence type="ECO:0000256" key="4">
    <source>
        <dbReference type="ARBA" id="ARBA00022475"/>
    </source>
</evidence>
<comment type="subcellular location">
    <subcellularLocation>
        <location evidence="1">Cell membrane</location>
        <topology evidence="1">Multi-pass membrane protein</topology>
    </subcellularLocation>
</comment>
<dbReference type="Pfam" id="PF01061">
    <property type="entry name" value="ABC2_membrane"/>
    <property type="match status" value="1"/>
</dbReference>
<evidence type="ECO:0000256" key="8">
    <source>
        <dbReference type="ARBA" id="ARBA00023047"/>
    </source>
</evidence>
<evidence type="ECO:0000313" key="13">
    <source>
        <dbReference type="Proteomes" id="UP000298179"/>
    </source>
</evidence>
<evidence type="ECO:0000259" key="11">
    <source>
        <dbReference type="Pfam" id="PF01061"/>
    </source>
</evidence>
<keyword evidence="4" id="KW-1003">Cell membrane</keyword>
<accession>A0A4Y8RQ30</accession>
<dbReference type="EMBL" id="SOZD01000002">
    <property type="protein sequence ID" value="TFF25421.1"/>
    <property type="molecule type" value="Genomic_DNA"/>
</dbReference>
<dbReference type="GO" id="GO:0043190">
    <property type="term" value="C:ATP-binding cassette (ABC) transporter complex"/>
    <property type="evidence" value="ECO:0007669"/>
    <property type="project" value="InterPro"/>
</dbReference>
<comment type="caution">
    <text evidence="12">The sequence shown here is derived from an EMBL/GenBank/DDBJ whole genome shotgun (WGS) entry which is preliminary data.</text>
</comment>
<feature type="domain" description="ABC-2 type transporter transmembrane" evidence="11">
    <location>
        <begin position="88"/>
        <end position="294"/>
    </location>
</feature>
<proteinExistence type="inferred from homology"/>
<dbReference type="PANTHER" id="PTHR30413:SF10">
    <property type="entry name" value="CAPSULE POLYSACCHARIDE EXPORT INNER-MEMBRANE PROTEIN CTRC"/>
    <property type="match status" value="1"/>
</dbReference>
<evidence type="ECO:0000256" key="2">
    <source>
        <dbReference type="ARBA" id="ARBA00007783"/>
    </source>
</evidence>
<sequence length="333" mass="37464">MVSTGTCRAALAETGPKPVSEDIAYRPGLVGLRGVPQGALARREASRCMPMAIATGRDERMRQALGLSRRRPDIRTLYARFITQWRVIRALMIRDMMSRYGRENIGFLWLIGEPVLLIGGIIVLWSIMKGSSTHGISVVTYALTGYSMLTLWRHLAGHGKSLLRGNTGLLFHQNVRVIDTIIAHVLMESIGTFISFLFCYTLLYLLGYIETVYDPLLMVIAWVLMTLFGGGFSMVLGALCEYSRPIERMVPPLMYFSLPVTGAFTLVAWLPDQAREIILLFPMAHCFEMFRAGFIGPRLTFYYDTGYLLFWVVVFCSAGLVMVKQAERHMHVG</sequence>
<reference evidence="12 13" key="1">
    <citation type="submission" date="2019-03" db="EMBL/GenBank/DDBJ databases">
        <title>Jiella endophytica sp. nov., a novel endophytic bacterium isolated from root of Ficus microcarpa Linn. f.</title>
        <authorList>
            <person name="Tuo L."/>
        </authorList>
    </citation>
    <scope>NUCLEOTIDE SEQUENCE [LARGE SCALE GENOMIC DNA]</scope>
    <source>
        <strain evidence="12 13">CBS5Q-3</strain>
    </source>
</reference>
<feature type="transmembrane region" description="Helical" evidence="10">
    <location>
        <begin position="134"/>
        <end position="152"/>
    </location>
</feature>
<feature type="transmembrane region" description="Helical" evidence="10">
    <location>
        <begin position="306"/>
        <end position="323"/>
    </location>
</feature>
<feature type="transmembrane region" description="Helical" evidence="10">
    <location>
        <begin position="252"/>
        <end position="271"/>
    </location>
</feature>
<dbReference type="InterPro" id="IPR013525">
    <property type="entry name" value="ABC2_TM"/>
</dbReference>
<feature type="transmembrane region" description="Helical" evidence="10">
    <location>
        <begin position="215"/>
        <end position="240"/>
    </location>
</feature>
<dbReference type="PANTHER" id="PTHR30413">
    <property type="entry name" value="INNER MEMBRANE TRANSPORT PERMEASE"/>
    <property type="match status" value="1"/>
</dbReference>
<organism evidence="12 13">
    <name type="scientific">Jiella endophytica</name>
    <dbReference type="NCBI Taxonomy" id="2558362"/>
    <lineage>
        <taxon>Bacteria</taxon>
        <taxon>Pseudomonadati</taxon>
        <taxon>Pseudomonadota</taxon>
        <taxon>Alphaproteobacteria</taxon>
        <taxon>Hyphomicrobiales</taxon>
        <taxon>Aurantimonadaceae</taxon>
        <taxon>Jiella</taxon>
    </lineage>
</organism>
<dbReference type="Proteomes" id="UP000298179">
    <property type="component" value="Unassembled WGS sequence"/>
</dbReference>
<evidence type="ECO:0000256" key="9">
    <source>
        <dbReference type="ARBA" id="ARBA00023136"/>
    </source>
</evidence>
<keyword evidence="7 10" id="KW-1133">Transmembrane helix</keyword>
<evidence type="ECO:0000256" key="3">
    <source>
        <dbReference type="ARBA" id="ARBA00022448"/>
    </source>
</evidence>
<feature type="transmembrane region" description="Helical" evidence="10">
    <location>
        <begin position="190"/>
        <end position="209"/>
    </location>
</feature>
<gene>
    <name evidence="12" type="ORF">E3C22_08685</name>
</gene>
<dbReference type="GO" id="GO:0140359">
    <property type="term" value="F:ABC-type transporter activity"/>
    <property type="evidence" value="ECO:0007669"/>
    <property type="project" value="InterPro"/>
</dbReference>
<keyword evidence="8" id="KW-0625">Polysaccharide transport</keyword>
<keyword evidence="6 10" id="KW-0812">Transmembrane</keyword>
<dbReference type="PRINTS" id="PR00164">
    <property type="entry name" value="ABC2TRNSPORT"/>
</dbReference>
<evidence type="ECO:0000256" key="10">
    <source>
        <dbReference type="SAM" id="Phobius"/>
    </source>
</evidence>
<dbReference type="InterPro" id="IPR000412">
    <property type="entry name" value="ABC_2_transport"/>
</dbReference>
<dbReference type="GO" id="GO:0015920">
    <property type="term" value="P:lipopolysaccharide transport"/>
    <property type="evidence" value="ECO:0007669"/>
    <property type="project" value="TreeGrafter"/>
</dbReference>
<keyword evidence="13" id="KW-1185">Reference proteome</keyword>
<dbReference type="OrthoDB" id="8479094at2"/>
<name>A0A4Y8RQ30_9HYPH</name>
<keyword evidence="3" id="KW-0813">Transport</keyword>
<evidence type="ECO:0000313" key="12">
    <source>
        <dbReference type="EMBL" id="TFF25421.1"/>
    </source>
</evidence>
<feature type="transmembrane region" description="Helical" evidence="10">
    <location>
        <begin position="106"/>
        <end position="128"/>
    </location>
</feature>
<keyword evidence="5" id="KW-0762">Sugar transport</keyword>
<evidence type="ECO:0000256" key="7">
    <source>
        <dbReference type="ARBA" id="ARBA00022989"/>
    </source>
</evidence>
<dbReference type="AlphaFoldDB" id="A0A4Y8RQ30"/>
<comment type="similarity">
    <text evidence="2">Belongs to the ABC-2 integral membrane protein family.</text>
</comment>
<protein>
    <submittedName>
        <fullName evidence="12">Sugar ABC transporter permease</fullName>
    </submittedName>
</protein>
<evidence type="ECO:0000256" key="6">
    <source>
        <dbReference type="ARBA" id="ARBA00022692"/>
    </source>
</evidence>
<evidence type="ECO:0000256" key="1">
    <source>
        <dbReference type="ARBA" id="ARBA00004651"/>
    </source>
</evidence>
<dbReference type="GO" id="GO:0015774">
    <property type="term" value="P:polysaccharide transport"/>
    <property type="evidence" value="ECO:0007669"/>
    <property type="project" value="UniProtKB-KW"/>
</dbReference>
<evidence type="ECO:0000256" key="5">
    <source>
        <dbReference type="ARBA" id="ARBA00022597"/>
    </source>
</evidence>
<keyword evidence="9 10" id="KW-0472">Membrane</keyword>